<feature type="region of interest" description="Disordered" evidence="1">
    <location>
        <begin position="1"/>
        <end position="28"/>
    </location>
</feature>
<feature type="compositionally biased region" description="Basic and acidic residues" evidence="1">
    <location>
        <begin position="1"/>
        <end position="13"/>
    </location>
</feature>
<name>A0A4Y3RJS4_9ACTN</name>
<dbReference type="Proteomes" id="UP000315226">
    <property type="component" value="Unassembled WGS sequence"/>
</dbReference>
<proteinExistence type="predicted"/>
<feature type="compositionally biased region" description="Basic residues" evidence="1">
    <location>
        <begin position="67"/>
        <end position="87"/>
    </location>
</feature>
<organism evidence="2 3">
    <name type="scientific">Streptomyces gardneri</name>
    <dbReference type="NCBI Taxonomy" id="66892"/>
    <lineage>
        <taxon>Bacteria</taxon>
        <taxon>Bacillati</taxon>
        <taxon>Actinomycetota</taxon>
        <taxon>Actinomycetes</taxon>
        <taxon>Kitasatosporales</taxon>
        <taxon>Streptomycetaceae</taxon>
        <taxon>Streptomyces</taxon>
    </lineage>
</organism>
<keyword evidence="3" id="KW-1185">Reference proteome</keyword>
<comment type="caution">
    <text evidence="2">The sequence shown here is derived from an EMBL/GenBank/DDBJ whole genome shotgun (WGS) entry which is preliminary data.</text>
</comment>
<reference evidence="2 3" key="1">
    <citation type="submission" date="2019-06" db="EMBL/GenBank/DDBJ databases">
        <title>Whole genome shotgun sequence of Streptomyces gardneri NBRC 12865.</title>
        <authorList>
            <person name="Hosoyama A."/>
            <person name="Uohara A."/>
            <person name="Ohji S."/>
            <person name="Ichikawa N."/>
        </authorList>
    </citation>
    <scope>NUCLEOTIDE SEQUENCE [LARGE SCALE GENOMIC DNA]</scope>
    <source>
        <strain evidence="2 3">NBRC 12865</strain>
    </source>
</reference>
<protein>
    <submittedName>
        <fullName evidence="2">Uncharacterized protein</fullName>
    </submittedName>
</protein>
<dbReference type="EMBL" id="BJMN01000015">
    <property type="protein sequence ID" value="GEB57188.1"/>
    <property type="molecule type" value="Genomic_DNA"/>
</dbReference>
<accession>A0A4Y3RJS4</accession>
<dbReference type="AlphaFoldDB" id="A0A4Y3RJS4"/>
<evidence type="ECO:0000313" key="2">
    <source>
        <dbReference type="EMBL" id="GEB57188.1"/>
    </source>
</evidence>
<evidence type="ECO:0000313" key="3">
    <source>
        <dbReference type="Proteomes" id="UP000315226"/>
    </source>
</evidence>
<feature type="region of interest" description="Disordered" evidence="1">
    <location>
        <begin position="55"/>
        <end position="87"/>
    </location>
</feature>
<evidence type="ECO:0000256" key="1">
    <source>
        <dbReference type="SAM" id="MobiDB-lite"/>
    </source>
</evidence>
<sequence>MIQRRDGTEERAYADNQGGPGSGKEGFDGAEFKAMVDAASGDVTAAVQKWLVDNELARPGPGWHARPAGRHRPRPRRRRQAGRRGPS</sequence>
<gene>
    <name evidence="2" type="ORF">SGA01_27930</name>
</gene>